<dbReference type="PANTHER" id="PTHR30547">
    <property type="entry name" value="UNCHARACTERIZED PROTEIN YHCG-RELATED"/>
    <property type="match status" value="1"/>
</dbReference>
<feature type="domain" description="YhcG N-terminal" evidence="2">
    <location>
        <begin position="1"/>
        <end position="46"/>
    </location>
</feature>
<dbReference type="AlphaFoldDB" id="A0A2R3INY5"/>
<gene>
    <name evidence="3" type="ORF">CSB93_0026</name>
</gene>
<name>A0A2R3INY5_9PSED</name>
<dbReference type="InterPro" id="IPR009362">
    <property type="entry name" value="YhcG_C"/>
</dbReference>
<evidence type="ECO:0000259" key="1">
    <source>
        <dbReference type="Pfam" id="PF06250"/>
    </source>
</evidence>
<dbReference type="InterPro" id="IPR011856">
    <property type="entry name" value="tRNA_endonuc-like_dom_sf"/>
</dbReference>
<keyword evidence="4" id="KW-1185">Reference proteome</keyword>
<evidence type="ECO:0000313" key="3">
    <source>
        <dbReference type="EMBL" id="AVK03614.1"/>
    </source>
</evidence>
<protein>
    <recommendedName>
        <fullName evidence="5">DUF1016 domain-containing protein</fullName>
    </recommendedName>
</protein>
<proteinExistence type="predicted"/>
<feature type="domain" description="YhcG PDDEXK nuclease" evidence="1">
    <location>
        <begin position="75"/>
        <end position="218"/>
    </location>
</feature>
<dbReference type="Pfam" id="PF06250">
    <property type="entry name" value="YhcG_C"/>
    <property type="match status" value="1"/>
</dbReference>
<dbReference type="Gene3D" id="3.40.1350.10">
    <property type="match status" value="1"/>
</dbReference>
<dbReference type="Pfam" id="PF17761">
    <property type="entry name" value="DUF1016_N"/>
    <property type="match status" value="1"/>
</dbReference>
<dbReference type="PANTHER" id="PTHR30547:SF5">
    <property type="entry name" value="NUCLEASE YHCG-RELATED"/>
    <property type="match status" value="1"/>
</dbReference>
<dbReference type="InterPro" id="IPR041527">
    <property type="entry name" value="YhcG_N"/>
</dbReference>
<organism evidence="3 4">
    <name type="scientific">Pseudomonas paraeruginosa</name>
    <dbReference type="NCBI Taxonomy" id="2994495"/>
    <lineage>
        <taxon>Bacteria</taxon>
        <taxon>Pseudomonadati</taxon>
        <taxon>Pseudomonadota</taxon>
        <taxon>Gammaproteobacteria</taxon>
        <taxon>Pseudomonadales</taxon>
        <taxon>Pseudomonadaceae</taxon>
        <taxon>Pseudomonas</taxon>
    </lineage>
</organism>
<accession>A0A2R3INY5</accession>
<dbReference type="GO" id="GO:0003676">
    <property type="term" value="F:nucleic acid binding"/>
    <property type="evidence" value="ECO:0007669"/>
    <property type="project" value="InterPro"/>
</dbReference>
<dbReference type="EMBL" id="CP027169">
    <property type="protein sequence ID" value="AVK03614.1"/>
    <property type="molecule type" value="Genomic_DNA"/>
</dbReference>
<dbReference type="Proteomes" id="UP000238390">
    <property type="component" value="Chromosome"/>
</dbReference>
<evidence type="ECO:0008006" key="5">
    <source>
        <dbReference type="Google" id="ProtNLM"/>
    </source>
</evidence>
<sequence>MSWTHFIALMPLKDPLQRDYYAQMASAERWSVRTLRERIDSMLYERTALSQKPGETIAQELATMRDAQRMSPALVMRDPYILDFLGLRDTWQEGDLEAAIIREMESFLLELGAGFSFVARQKRIQIDGEDFHLDLLFYNRKLRRLVAVELKVGEFKAAFKGQMELYLRWLDKHEREPEEASPLGIILCTGKKREQIELLELDKSGIHVAEYLTALPPRGVLVERLQQATQRAQLQIEQRKTDNE</sequence>
<evidence type="ECO:0000259" key="2">
    <source>
        <dbReference type="Pfam" id="PF17761"/>
    </source>
</evidence>
<evidence type="ECO:0000313" key="4">
    <source>
        <dbReference type="Proteomes" id="UP000238390"/>
    </source>
</evidence>
<reference evidence="3 4" key="1">
    <citation type="submission" date="2018-02" db="EMBL/GenBank/DDBJ databases">
        <title>FDA/CDC Antimicrobial Resistant Isolate Bank Genome Sequencing.</title>
        <authorList>
            <person name="Benahmed F.H."/>
            <person name="Lutgring J.D."/>
            <person name="Yoo B."/>
            <person name="Machado M."/>
            <person name="Brown A."/>
            <person name="McAllister G."/>
            <person name="Perry A."/>
            <person name="Halpin A.L."/>
            <person name="Vavikolanu K."/>
            <person name="Ott S."/>
            <person name="Zhao X."/>
            <person name="Tallon L.J."/>
            <person name="Sadzewicz L."/>
            <person name="Aluvathingal J."/>
            <person name="Nadendla S."/>
            <person name="Voskania-kordi A."/>
            <person name="Simonyan V."/>
            <person name="Patel J."/>
            <person name="Shawar R.M."/>
        </authorList>
    </citation>
    <scope>NUCLEOTIDE SEQUENCE [LARGE SCALE GENOMIC DNA]</scope>
    <source>
        <strain evidence="3 4">AR_0356</strain>
    </source>
</reference>
<dbReference type="InterPro" id="IPR053148">
    <property type="entry name" value="PD-DEXK-like_domain"/>
</dbReference>